<comment type="caution">
    <text evidence="1">The sequence shown here is derived from an EMBL/GenBank/DDBJ whole genome shotgun (WGS) entry which is preliminary data.</text>
</comment>
<dbReference type="Proteomes" id="UP000287171">
    <property type="component" value="Unassembled WGS sequence"/>
</dbReference>
<proteinExistence type="predicted"/>
<organism evidence="1 2">
    <name type="scientific">Dictyobacter alpinus</name>
    <dbReference type="NCBI Taxonomy" id="2014873"/>
    <lineage>
        <taxon>Bacteria</taxon>
        <taxon>Bacillati</taxon>
        <taxon>Chloroflexota</taxon>
        <taxon>Ktedonobacteria</taxon>
        <taxon>Ktedonobacterales</taxon>
        <taxon>Dictyobacteraceae</taxon>
        <taxon>Dictyobacter</taxon>
    </lineage>
</organism>
<evidence type="ECO:0000313" key="2">
    <source>
        <dbReference type="Proteomes" id="UP000287171"/>
    </source>
</evidence>
<protein>
    <submittedName>
        <fullName evidence="1">Uncharacterized protein</fullName>
    </submittedName>
</protein>
<name>A0A402BCF2_9CHLR</name>
<dbReference type="InterPro" id="IPR045990">
    <property type="entry name" value="DUF5946"/>
</dbReference>
<dbReference type="EMBL" id="BIFT01000001">
    <property type="protein sequence ID" value="GCE29006.1"/>
    <property type="molecule type" value="Genomic_DNA"/>
</dbReference>
<dbReference type="OrthoDB" id="4638711at2"/>
<accession>A0A402BCF2</accession>
<gene>
    <name evidence="1" type="ORF">KDA_44900</name>
</gene>
<dbReference type="RefSeq" id="WP_126629159.1">
    <property type="nucleotide sequence ID" value="NZ_BIFT01000001.1"/>
</dbReference>
<sequence length="156" mass="18094">MSTQCEWCGALLPGESSCQAIHEDLLNFEALNSIPHSIHFLHVTCFLIQHNRYSAEGLAWARSMLATNLKEGMTEEEHFRSLRTSEKTTSSSKRTWNFYRGADEAPLPKIVWTRTIVTIYPHIHDPRMYNEHVRQWSRSTLQDMIEQKVGVAYVED</sequence>
<evidence type="ECO:0000313" key="1">
    <source>
        <dbReference type="EMBL" id="GCE29006.1"/>
    </source>
</evidence>
<dbReference type="Pfam" id="PF19371">
    <property type="entry name" value="DUF5946"/>
    <property type="match status" value="1"/>
</dbReference>
<reference evidence="2" key="1">
    <citation type="submission" date="2018-12" db="EMBL/GenBank/DDBJ databases">
        <title>Tengunoibacter tsumagoiensis gen. nov., sp. nov., Dictyobacter kobayashii sp. nov., D. alpinus sp. nov., and D. joshuensis sp. nov. and description of Dictyobacteraceae fam. nov. within the order Ktedonobacterales isolated from Tengu-no-mugimeshi.</title>
        <authorList>
            <person name="Wang C.M."/>
            <person name="Zheng Y."/>
            <person name="Sakai Y."/>
            <person name="Toyoda A."/>
            <person name="Minakuchi Y."/>
            <person name="Abe K."/>
            <person name="Yokota A."/>
            <person name="Yabe S."/>
        </authorList>
    </citation>
    <scope>NUCLEOTIDE SEQUENCE [LARGE SCALE GENOMIC DNA]</scope>
    <source>
        <strain evidence="2">Uno16</strain>
    </source>
</reference>
<dbReference type="AlphaFoldDB" id="A0A402BCF2"/>
<keyword evidence="2" id="KW-1185">Reference proteome</keyword>